<dbReference type="AlphaFoldDB" id="A0A9W9FHF5"/>
<reference evidence="1" key="2">
    <citation type="journal article" date="2023" name="IMA Fungus">
        <title>Comparative genomic study of the Penicillium genus elucidates a diverse pangenome and 15 lateral gene transfer events.</title>
        <authorList>
            <person name="Petersen C."/>
            <person name="Sorensen T."/>
            <person name="Nielsen M.R."/>
            <person name="Sondergaard T.E."/>
            <person name="Sorensen J.L."/>
            <person name="Fitzpatrick D.A."/>
            <person name="Frisvad J.C."/>
            <person name="Nielsen K.L."/>
        </authorList>
    </citation>
    <scope>NUCLEOTIDE SEQUENCE</scope>
    <source>
        <strain evidence="1">IBT 30069</strain>
    </source>
</reference>
<dbReference type="OrthoDB" id="4440408at2759"/>
<protein>
    <submittedName>
        <fullName evidence="1">Uncharacterized protein</fullName>
    </submittedName>
</protein>
<dbReference type="EMBL" id="JAPQKH010000004">
    <property type="protein sequence ID" value="KAJ5100283.1"/>
    <property type="molecule type" value="Genomic_DNA"/>
</dbReference>
<proteinExistence type="predicted"/>
<accession>A0A9W9FHF5</accession>
<gene>
    <name evidence="1" type="ORF">N7456_006335</name>
</gene>
<sequence length="242" mass="28038">MVLFGSKPTKEKKLEKKGKFHELQLYRYKMARGEGVGDFTYRLPRLLQTEQRLREITQREATLTEEIKRGLESGENIEEMDRESQDLKSSYYAADCEWHLIYTRIVSEYLKRGLSQCRSYPQWYLHEILSKDCADRDGCCARDCGCCRTRDVQPNRQLGVGHCTLECGCCQETRGFAGCKLSDEAKESMKDICPLDRDTSYRYYQKIMKASIFGIADGNVASQLDLIEKPPAYEEKEFKPGR</sequence>
<name>A0A9W9FHF5_9EURO</name>
<comment type="caution">
    <text evidence="1">The sequence shown here is derived from an EMBL/GenBank/DDBJ whole genome shotgun (WGS) entry which is preliminary data.</text>
</comment>
<evidence type="ECO:0000313" key="1">
    <source>
        <dbReference type="EMBL" id="KAJ5100283.1"/>
    </source>
</evidence>
<evidence type="ECO:0000313" key="2">
    <source>
        <dbReference type="Proteomes" id="UP001149165"/>
    </source>
</evidence>
<organism evidence="1 2">
    <name type="scientific">Penicillium angulare</name>
    <dbReference type="NCBI Taxonomy" id="116970"/>
    <lineage>
        <taxon>Eukaryota</taxon>
        <taxon>Fungi</taxon>
        <taxon>Dikarya</taxon>
        <taxon>Ascomycota</taxon>
        <taxon>Pezizomycotina</taxon>
        <taxon>Eurotiomycetes</taxon>
        <taxon>Eurotiomycetidae</taxon>
        <taxon>Eurotiales</taxon>
        <taxon>Aspergillaceae</taxon>
        <taxon>Penicillium</taxon>
    </lineage>
</organism>
<dbReference type="Proteomes" id="UP001149165">
    <property type="component" value="Unassembled WGS sequence"/>
</dbReference>
<reference evidence="1" key="1">
    <citation type="submission" date="2022-11" db="EMBL/GenBank/DDBJ databases">
        <authorList>
            <person name="Petersen C."/>
        </authorList>
    </citation>
    <scope>NUCLEOTIDE SEQUENCE</scope>
    <source>
        <strain evidence="1">IBT 30069</strain>
    </source>
</reference>
<keyword evidence="2" id="KW-1185">Reference proteome</keyword>